<dbReference type="SUPFAM" id="SSF52402">
    <property type="entry name" value="Adenine nucleotide alpha hydrolases-like"/>
    <property type="match status" value="1"/>
</dbReference>
<dbReference type="EC" id="6.3.4.19" evidence="6"/>
<evidence type="ECO:0000256" key="6">
    <source>
        <dbReference type="HAMAP-Rule" id="MF_01161"/>
    </source>
</evidence>
<dbReference type="PANTHER" id="PTHR43033">
    <property type="entry name" value="TRNA(ILE)-LYSIDINE SYNTHASE-RELATED"/>
    <property type="match status" value="1"/>
</dbReference>
<keyword evidence="4 6" id="KW-0067">ATP-binding</keyword>
<comment type="function">
    <text evidence="6">Ligates lysine onto the cytidine present at position 34 of the AUA codon-specific tRNA(Ile) that contains the anticodon CAU, in an ATP-dependent manner. Cytidine is converted to lysidine, thus changing the amino acid specificity of the tRNA from methionine to isoleucine.</text>
</comment>
<dbReference type="EMBL" id="JAPNKE010000002">
    <property type="protein sequence ID" value="MCY1006410.1"/>
    <property type="molecule type" value="Genomic_DNA"/>
</dbReference>
<dbReference type="NCBIfam" id="TIGR02432">
    <property type="entry name" value="lysidine_TilS_N"/>
    <property type="match status" value="1"/>
</dbReference>
<dbReference type="AlphaFoldDB" id="A0A9X3EMF3"/>
<dbReference type="GO" id="GO:0006400">
    <property type="term" value="P:tRNA modification"/>
    <property type="evidence" value="ECO:0007669"/>
    <property type="project" value="UniProtKB-UniRule"/>
</dbReference>
<evidence type="ECO:0000313" key="9">
    <source>
        <dbReference type="Proteomes" id="UP001150924"/>
    </source>
</evidence>
<dbReference type="Pfam" id="PF01171">
    <property type="entry name" value="ATP_bind_3"/>
    <property type="match status" value="1"/>
</dbReference>
<feature type="domain" description="tRNA(Ile)-lysidine/2-thiocytidine synthase N-terminal" evidence="7">
    <location>
        <begin position="28"/>
        <end position="201"/>
    </location>
</feature>
<accession>A0A9X3EMF3</accession>
<comment type="domain">
    <text evidence="6">The N-terminal region contains the highly conserved SGGXDS motif, predicted to be a P-loop motif involved in ATP binding.</text>
</comment>
<keyword evidence="2 6" id="KW-0819">tRNA processing</keyword>
<dbReference type="InterPro" id="IPR012795">
    <property type="entry name" value="tRNA_Ile_lys_synt_N"/>
</dbReference>
<sequence length="386" mass="41193">MPPRHPTIASALGLVRRSLRAAGSPRRLLVACSGGADSTALVGLLHLLARDEALALIVAHVDHGLRRESADEAAAVARAAAQRGLPSVATRLSLTPGSGLPARAREARRAALCAFASAHACDAIALGHTATDQAETLLMHAARGCGLEGLAAMRPWEAPWLRPLLELPRAATRALCERMGLPFVDDPTNADEEQPRVRVRERVLPELRDFNPRVEAALVCLATHAADAEEALAGWAEREEAARRRGPATRWSTDDLHVLPRAVRTRVLRRICGLGGADLGALRAAVIEDIDRAVLARAAALGGTDAVLRPHVWHLRPGVHVRLDRQGLTLAGAAPGAEIRARSAEVRPGRRAERRTCAIRTRAAGRAIRLPLCSQSSRRGSGTFSP</sequence>
<evidence type="ECO:0000256" key="1">
    <source>
        <dbReference type="ARBA" id="ARBA00022598"/>
    </source>
</evidence>
<dbReference type="Proteomes" id="UP001150924">
    <property type="component" value="Unassembled WGS sequence"/>
</dbReference>
<keyword evidence="1 6" id="KW-0436">Ligase</keyword>
<dbReference type="CDD" id="cd01992">
    <property type="entry name" value="TilS_N"/>
    <property type="match status" value="1"/>
</dbReference>
<proteinExistence type="inferred from homology"/>
<dbReference type="PANTHER" id="PTHR43033:SF1">
    <property type="entry name" value="TRNA(ILE)-LYSIDINE SYNTHASE-RELATED"/>
    <property type="match status" value="1"/>
</dbReference>
<comment type="catalytic activity">
    <reaction evidence="5 6">
        <text>cytidine(34) in tRNA(Ile2) + L-lysine + ATP = lysidine(34) in tRNA(Ile2) + AMP + diphosphate + H(+)</text>
        <dbReference type="Rhea" id="RHEA:43744"/>
        <dbReference type="Rhea" id="RHEA-COMP:10625"/>
        <dbReference type="Rhea" id="RHEA-COMP:10670"/>
        <dbReference type="ChEBI" id="CHEBI:15378"/>
        <dbReference type="ChEBI" id="CHEBI:30616"/>
        <dbReference type="ChEBI" id="CHEBI:32551"/>
        <dbReference type="ChEBI" id="CHEBI:33019"/>
        <dbReference type="ChEBI" id="CHEBI:82748"/>
        <dbReference type="ChEBI" id="CHEBI:83665"/>
        <dbReference type="ChEBI" id="CHEBI:456215"/>
        <dbReference type="EC" id="6.3.4.19"/>
    </reaction>
</comment>
<evidence type="ECO:0000256" key="5">
    <source>
        <dbReference type="ARBA" id="ARBA00048539"/>
    </source>
</evidence>
<dbReference type="GO" id="GO:0005524">
    <property type="term" value="F:ATP binding"/>
    <property type="evidence" value="ECO:0007669"/>
    <property type="project" value="UniProtKB-UniRule"/>
</dbReference>
<keyword evidence="6" id="KW-0963">Cytoplasm</keyword>
<evidence type="ECO:0000313" key="8">
    <source>
        <dbReference type="EMBL" id="MCY1006410.1"/>
    </source>
</evidence>
<dbReference type="InterPro" id="IPR012094">
    <property type="entry name" value="tRNA_Ile_lys_synt"/>
</dbReference>
<dbReference type="InterPro" id="IPR014729">
    <property type="entry name" value="Rossmann-like_a/b/a_fold"/>
</dbReference>
<keyword evidence="9" id="KW-1185">Reference proteome</keyword>
<protein>
    <recommendedName>
        <fullName evidence="6">tRNA(Ile)-lysidine synthase</fullName>
        <ecNumber evidence="6">6.3.4.19</ecNumber>
    </recommendedName>
    <alternativeName>
        <fullName evidence="6">tRNA(Ile)-2-lysyl-cytidine synthase</fullName>
    </alternativeName>
    <alternativeName>
        <fullName evidence="6">tRNA(Ile)-lysidine synthetase</fullName>
    </alternativeName>
</protein>
<evidence type="ECO:0000256" key="2">
    <source>
        <dbReference type="ARBA" id="ARBA00022694"/>
    </source>
</evidence>
<dbReference type="GO" id="GO:0005737">
    <property type="term" value="C:cytoplasm"/>
    <property type="evidence" value="ECO:0007669"/>
    <property type="project" value="UniProtKB-SubCell"/>
</dbReference>
<evidence type="ECO:0000259" key="7">
    <source>
        <dbReference type="Pfam" id="PF01171"/>
    </source>
</evidence>
<feature type="binding site" evidence="6">
    <location>
        <begin position="33"/>
        <end position="38"/>
    </location>
    <ligand>
        <name>ATP</name>
        <dbReference type="ChEBI" id="CHEBI:30616"/>
    </ligand>
</feature>
<gene>
    <name evidence="6 8" type="primary">tilS</name>
    <name evidence="8" type="ORF">OV079_12730</name>
</gene>
<keyword evidence="3 6" id="KW-0547">Nucleotide-binding</keyword>
<organism evidence="8 9">
    <name type="scientific">Nannocystis pusilla</name>
    <dbReference type="NCBI Taxonomy" id="889268"/>
    <lineage>
        <taxon>Bacteria</taxon>
        <taxon>Pseudomonadati</taxon>
        <taxon>Myxococcota</taxon>
        <taxon>Polyangia</taxon>
        <taxon>Nannocystales</taxon>
        <taxon>Nannocystaceae</taxon>
        <taxon>Nannocystis</taxon>
    </lineage>
</organism>
<reference evidence="8" key="1">
    <citation type="submission" date="2022-11" db="EMBL/GenBank/DDBJ databases">
        <title>Minimal conservation of predation-associated metabolite biosynthetic gene clusters underscores biosynthetic potential of Myxococcota including descriptions for ten novel species: Archangium lansinium sp. nov., Myxococcus landrumus sp. nov., Nannocystis bai.</title>
        <authorList>
            <person name="Ahearne A."/>
            <person name="Stevens C."/>
            <person name="Phillips K."/>
        </authorList>
    </citation>
    <scope>NUCLEOTIDE SEQUENCE</scope>
    <source>
        <strain evidence="8">Na p29</strain>
    </source>
</reference>
<dbReference type="GO" id="GO:0032267">
    <property type="term" value="F:tRNA(Ile)-lysidine synthase activity"/>
    <property type="evidence" value="ECO:0007669"/>
    <property type="project" value="UniProtKB-EC"/>
</dbReference>
<dbReference type="InterPro" id="IPR011063">
    <property type="entry name" value="TilS/TtcA_N"/>
</dbReference>
<comment type="subcellular location">
    <subcellularLocation>
        <location evidence="6">Cytoplasm</location>
    </subcellularLocation>
</comment>
<dbReference type="RefSeq" id="WP_267768592.1">
    <property type="nucleotide sequence ID" value="NZ_JAPNKE010000002.1"/>
</dbReference>
<evidence type="ECO:0000256" key="3">
    <source>
        <dbReference type="ARBA" id="ARBA00022741"/>
    </source>
</evidence>
<dbReference type="HAMAP" id="MF_01161">
    <property type="entry name" value="tRNA_Ile_lys_synt"/>
    <property type="match status" value="1"/>
</dbReference>
<evidence type="ECO:0000256" key="4">
    <source>
        <dbReference type="ARBA" id="ARBA00022840"/>
    </source>
</evidence>
<comment type="similarity">
    <text evidence="6">Belongs to the tRNA(Ile)-lysidine synthase family.</text>
</comment>
<comment type="caution">
    <text evidence="8">The sequence shown here is derived from an EMBL/GenBank/DDBJ whole genome shotgun (WGS) entry which is preliminary data.</text>
</comment>
<dbReference type="Gene3D" id="3.40.50.620">
    <property type="entry name" value="HUPs"/>
    <property type="match status" value="1"/>
</dbReference>
<name>A0A9X3EMF3_9BACT</name>